<keyword evidence="2" id="KW-0831">Ubiquinone biosynthesis</keyword>
<evidence type="ECO:0000256" key="3">
    <source>
        <dbReference type="ARBA" id="ARBA00022723"/>
    </source>
</evidence>
<dbReference type="AlphaFoldDB" id="A0AAD5U7Z2"/>
<dbReference type="CDD" id="cd01042">
    <property type="entry name" value="DMQH"/>
    <property type="match status" value="1"/>
</dbReference>
<evidence type="ECO:0000256" key="6">
    <source>
        <dbReference type="ARBA" id="ARBA00023033"/>
    </source>
</evidence>
<protein>
    <recommendedName>
        <fullName evidence="10">Ubiquinone biosynthesis monooxygenase COQ7</fullName>
    </recommendedName>
</protein>
<dbReference type="GO" id="GO:0005743">
    <property type="term" value="C:mitochondrial inner membrane"/>
    <property type="evidence" value="ECO:0007669"/>
    <property type="project" value="TreeGrafter"/>
</dbReference>
<evidence type="ECO:0000313" key="8">
    <source>
        <dbReference type="EMBL" id="KAJ3226435.1"/>
    </source>
</evidence>
<evidence type="ECO:0000256" key="7">
    <source>
        <dbReference type="ARBA" id="ARBA00023136"/>
    </source>
</evidence>
<dbReference type="GO" id="GO:0008682">
    <property type="term" value="F:3-demethoxyubiquinol 3-hydroxylase activity"/>
    <property type="evidence" value="ECO:0007669"/>
    <property type="project" value="TreeGrafter"/>
</dbReference>
<dbReference type="Pfam" id="PF03232">
    <property type="entry name" value="COQ7"/>
    <property type="match status" value="1"/>
</dbReference>
<keyword evidence="7" id="KW-0472">Membrane</keyword>
<proteinExistence type="predicted"/>
<dbReference type="InterPro" id="IPR011566">
    <property type="entry name" value="Ubq_synth_Coq7"/>
</dbReference>
<comment type="caution">
    <text evidence="8">The sequence shown here is derived from an EMBL/GenBank/DDBJ whole genome shotgun (WGS) entry which is preliminary data.</text>
</comment>
<evidence type="ECO:0000256" key="5">
    <source>
        <dbReference type="ARBA" id="ARBA00023004"/>
    </source>
</evidence>
<keyword evidence="4" id="KW-0560">Oxidoreductase</keyword>
<evidence type="ECO:0000313" key="9">
    <source>
        <dbReference type="Proteomes" id="UP001211065"/>
    </source>
</evidence>
<dbReference type="GO" id="GO:0006744">
    <property type="term" value="P:ubiquinone biosynthetic process"/>
    <property type="evidence" value="ECO:0007669"/>
    <property type="project" value="UniProtKB-KW"/>
</dbReference>
<dbReference type="PANTHER" id="PTHR11237:SF4">
    <property type="entry name" value="5-DEMETHOXYUBIQUINONE HYDROXYLASE, MITOCHONDRIAL"/>
    <property type="match status" value="1"/>
</dbReference>
<keyword evidence="9" id="KW-1185">Reference proteome</keyword>
<evidence type="ECO:0000256" key="2">
    <source>
        <dbReference type="ARBA" id="ARBA00022688"/>
    </source>
</evidence>
<comment type="pathway">
    <text evidence="1">Cofactor biosynthesis; ubiquinone biosynthesis.</text>
</comment>
<dbReference type="EMBL" id="JADGJW010000036">
    <property type="protein sequence ID" value="KAJ3226435.1"/>
    <property type="molecule type" value="Genomic_DNA"/>
</dbReference>
<accession>A0AAD5U7Z2</accession>
<dbReference type="InterPro" id="IPR009078">
    <property type="entry name" value="Ferritin-like_SF"/>
</dbReference>
<reference evidence="8" key="1">
    <citation type="submission" date="2020-05" db="EMBL/GenBank/DDBJ databases">
        <title>Phylogenomic resolution of chytrid fungi.</title>
        <authorList>
            <person name="Stajich J.E."/>
            <person name="Amses K."/>
            <person name="Simmons R."/>
            <person name="Seto K."/>
            <person name="Myers J."/>
            <person name="Bonds A."/>
            <person name="Quandt C.A."/>
            <person name="Barry K."/>
            <person name="Liu P."/>
            <person name="Grigoriev I."/>
            <person name="Longcore J.E."/>
            <person name="James T.Y."/>
        </authorList>
    </citation>
    <scope>NUCLEOTIDE SEQUENCE</scope>
    <source>
        <strain evidence="8">JEL0476</strain>
    </source>
</reference>
<evidence type="ECO:0008006" key="10">
    <source>
        <dbReference type="Google" id="ProtNLM"/>
    </source>
</evidence>
<organism evidence="8 9">
    <name type="scientific">Clydaea vesicula</name>
    <dbReference type="NCBI Taxonomy" id="447962"/>
    <lineage>
        <taxon>Eukaryota</taxon>
        <taxon>Fungi</taxon>
        <taxon>Fungi incertae sedis</taxon>
        <taxon>Chytridiomycota</taxon>
        <taxon>Chytridiomycota incertae sedis</taxon>
        <taxon>Chytridiomycetes</taxon>
        <taxon>Lobulomycetales</taxon>
        <taxon>Lobulomycetaceae</taxon>
        <taxon>Clydaea</taxon>
    </lineage>
</organism>
<dbReference type="Proteomes" id="UP001211065">
    <property type="component" value="Unassembled WGS sequence"/>
</dbReference>
<dbReference type="PANTHER" id="PTHR11237">
    <property type="entry name" value="COENZYME Q10 BIOSYNTHESIS PROTEIN 7"/>
    <property type="match status" value="1"/>
</dbReference>
<keyword evidence="6" id="KW-0503">Monooxygenase</keyword>
<evidence type="ECO:0000256" key="1">
    <source>
        <dbReference type="ARBA" id="ARBA00004749"/>
    </source>
</evidence>
<name>A0AAD5U7Z2_9FUNG</name>
<evidence type="ECO:0000256" key="4">
    <source>
        <dbReference type="ARBA" id="ARBA00023002"/>
    </source>
</evidence>
<dbReference type="GO" id="GO:0046872">
    <property type="term" value="F:metal ion binding"/>
    <property type="evidence" value="ECO:0007669"/>
    <property type="project" value="UniProtKB-KW"/>
</dbReference>
<dbReference type="SUPFAM" id="SSF47240">
    <property type="entry name" value="Ferritin-like"/>
    <property type="match status" value="1"/>
</dbReference>
<gene>
    <name evidence="8" type="ORF">HK099_004888</name>
</gene>
<keyword evidence="5" id="KW-0408">Iron</keyword>
<sequence>MNKKLTPKQIEMIHSMLRVDQAGEIGADSIYKGQHYILKNNQTLGPLIQHMWDQEKHHLSTMNKLVAEHRVRPSLLEPVWKTAGFALGTMSALLGKESAMALTEAVETVIGEHYNDQIRELLLIEGVEEIDELREIIKKFRDEELEHLNLAVDNDSKTV</sequence>
<keyword evidence="3" id="KW-0479">Metal-binding</keyword>